<dbReference type="Proteomes" id="UP001239111">
    <property type="component" value="Chromosome 2"/>
</dbReference>
<keyword evidence="2" id="KW-1185">Reference proteome</keyword>
<organism evidence="1 2">
    <name type="scientific">Eretmocerus hayati</name>
    <dbReference type="NCBI Taxonomy" id="131215"/>
    <lineage>
        <taxon>Eukaryota</taxon>
        <taxon>Metazoa</taxon>
        <taxon>Ecdysozoa</taxon>
        <taxon>Arthropoda</taxon>
        <taxon>Hexapoda</taxon>
        <taxon>Insecta</taxon>
        <taxon>Pterygota</taxon>
        <taxon>Neoptera</taxon>
        <taxon>Endopterygota</taxon>
        <taxon>Hymenoptera</taxon>
        <taxon>Apocrita</taxon>
        <taxon>Proctotrupomorpha</taxon>
        <taxon>Chalcidoidea</taxon>
        <taxon>Aphelinidae</taxon>
        <taxon>Aphelininae</taxon>
        <taxon>Eretmocerus</taxon>
    </lineage>
</organism>
<comment type="caution">
    <text evidence="1">The sequence shown here is derived from an EMBL/GenBank/DDBJ whole genome shotgun (WGS) entry which is preliminary data.</text>
</comment>
<evidence type="ECO:0000313" key="2">
    <source>
        <dbReference type="Proteomes" id="UP001239111"/>
    </source>
</evidence>
<accession>A0ACC2P0Z1</accession>
<proteinExistence type="predicted"/>
<reference evidence="1" key="1">
    <citation type="submission" date="2023-04" db="EMBL/GenBank/DDBJ databases">
        <title>A chromosome-level genome assembly of the parasitoid wasp Eretmocerus hayati.</title>
        <authorList>
            <person name="Zhong Y."/>
            <person name="Liu S."/>
            <person name="Liu Y."/>
        </authorList>
    </citation>
    <scope>NUCLEOTIDE SEQUENCE</scope>
    <source>
        <strain evidence="1">ZJU_SS_LIU_2023</strain>
    </source>
</reference>
<protein>
    <submittedName>
        <fullName evidence="1">Uncharacterized protein</fullName>
    </submittedName>
</protein>
<sequence>MPRGNYKKNCEDDDCTVLESLSQFLHDLNSHRDDSVFTSQDSVTGRIVSVSEEAIDGPILKKVEESDDVSPATYVAGWLIKKISGVHGCERCSDSMLSRIVTDNHMYVFFKETSEKQRLNYTSDDFTKLVNLAHEYCYHFIDERGYEFNLESLFQEIHLEKLKKKFQFCDERDRVSDLLQVGIPFLMFKYCKDMNKVGGKSAGHNKKNDQNYSRSC</sequence>
<gene>
    <name evidence="1" type="ORF">QAD02_012570</name>
</gene>
<evidence type="ECO:0000313" key="1">
    <source>
        <dbReference type="EMBL" id="KAJ8676783.1"/>
    </source>
</evidence>
<dbReference type="EMBL" id="CM056742">
    <property type="protein sequence ID" value="KAJ8676783.1"/>
    <property type="molecule type" value="Genomic_DNA"/>
</dbReference>
<name>A0ACC2P0Z1_9HYME</name>